<keyword evidence="4" id="KW-1185">Reference proteome</keyword>
<organism evidence="4 5">
    <name type="scientific">Cottoperca gobio</name>
    <name type="common">Frogmouth</name>
    <name type="synonym">Aphritis gobio</name>
    <dbReference type="NCBI Taxonomy" id="56716"/>
    <lineage>
        <taxon>Eukaryota</taxon>
        <taxon>Metazoa</taxon>
        <taxon>Chordata</taxon>
        <taxon>Craniata</taxon>
        <taxon>Vertebrata</taxon>
        <taxon>Euteleostomi</taxon>
        <taxon>Actinopterygii</taxon>
        <taxon>Neopterygii</taxon>
        <taxon>Teleostei</taxon>
        <taxon>Neoteleostei</taxon>
        <taxon>Acanthomorphata</taxon>
        <taxon>Eupercaria</taxon>
        <taxon>Perciformes</taxon>
        <taxon>Notothenioidei</taxon>
        <taxon>Bovichtidae</taxon>
        <taxon>Cottoperca</taxon>
    </lineage>
</organism>
<keyword evidence="1" id="KW-0472">Membrane</keyword>
<reference evidence="5" key="1">
    <citation type="submission" date="2025-08" db="UniProtKB">
        <authorList>
            <consortium name="RefSeq"/>
        </authorList>
    </citation>
    <scope>IDENTIFICATION</scope>
</reference>
<keyword evidence="1" id="KW-1133">Transmembrane helix</keyword>
<evidence type="ECO:0000313" key="4">
    <source>
        <dbReference type="Proteomes" id="UP000504630"/>
    </source>
</evidence>
<feature type="chain" id="PRO_5026722900" evidence="2">
    <location>
        <begin position="18"/>
        <end position="282"/>
    </location>
</feature>
<feature type="transmembrane region" description="Helical" evidence="1">
    <location>
        <begin position="241"/>
        <end position="262"/>
    </location>
</feature>
<dbReference type="AlphaFoldDB" id="A0A6J2RVV0"/>
<protein>
    <submittedName>
        <fullName evidence="5">Interferon alpha/beta receptor 2-like isoform X1</fullName>
    </submittedName>
</protein>
<dbReference type="PROSITE" id="PS50853">
    <property type="entry name" value="FN3"/>
    <property type="match status" value="1"/>
</dbReference>
<dbReference type="InterPro" id="IPR003961">
    <property type="entry name" value="FN3_dom"/>
</dbReference>
<dbReference type="InParanoid" id="A0A6J2RVV0"/>
<evidence type="ECO:0000256" key="1">
    <source>
        <dbReference type="SAM" id="Phobius"/>
    </source>
</evidence>
<dbReference type="Pfam" id="PF09294">
    <property type="entry name" value="Interfer-bind"/>
    <property type="match status" value="1"/>
</dbReference>
<dbReference type="PANTHER" id="PTHR20859">
    <property type="entry name" value="INTERFERON/INTERLEUKIN RECEPTOR"/>
    <property type="match status" value="1"/>
</dbReference>
<dbReference type="InterPro" id="IPR013783">
    <property type="entry name" value="Ig-like_fold"/>
</dbReference>
<dbReference type="InterPro" id="IPR036116">
    <property type="entry name" value="FN3_sf"/>
</dbReference>
<keyword evidence="1" id="KW-0812">Transmembrane</keyword>
<dbReference type="Gene3D" id="2.60.40.10">
    <property type="entry name" value="Immunoglobulins"/>
    <property type="match status" value="1"/>
</dbReference>
<dbReference type="Pfam" id="PF01108">
    <property type="entry name" value="Tissue_fac"/>
    <property type="match status" value="1"/>
</dbReference>
<evidence type="ECO:0000256" key="2">
    <source>
        <dbReference type="SAM" id="SignalP"/>
    </source>
</evidence>
<dbReference type="RefSeq" id="XP_029314461.1">
    <property type="nucleotide sequence ID" value="XM_029458601.1"/>
</dbReference>
<name>A0A6J2RVV0_COTGO</name>
<dbReference type="InterPro" id="IPR050650">
    <property type="entry name" value="Type-II_Cytokine-TF_Rcpt"/>
</dbReference>
<dbReference type="PANTHER" id="PTHR20859:SF53">
    <property type="entry name" value="INTERLEUKIN-22 RECEPTOR SUBUNIT ALPHA-1"/>
    <property type="match status" value="1"/>
</dbReference>
<sequence length="282" mass="31170">MQLWMMLILLHVRLGNAPWMEGGEEVGDLHVASVSLPAPSNVSISSFNMEHTLSFLPGPDTPSDAHFNVQTLHLRKNLWRPVAACLQLTAGQQCKLTRVFKDPFVHYRARVQAFTPTQTSNWTVSGQFQPLTDTVLGPPDVSLSGCGNCLVLQLRVPTTRRLQQLKDFYRVIVLRVQRTRDGVQFSLSLPYKEESVITYLQPGVEYCVTVSISSPFNSNPVSSPPRCAFTSPPPSRSSQCVVFSLLGVVCALLLLLIGLVICGGQLSCECLIQHLHRTLVSE</sequence>
<proteinExistence type="predicted"/>
<evidence type="ECO:0000313" key="5">
    <source>
        <dbReference type="RefSeq" id="XP_029314461.1"/>
    </source>
</evidence>
<evidence type="ECO:0000259" key="3">
    <source>
        <dbReference type="PROSITE" id="PS50853"/>
    </source>
</evidence>
<dbReference type="KEGG" id="cgob:115026040"/>
<gene>
    <name evidence="5" type="primary">LOC115026040</name>
</gene>
<dbReference type="GO" id="GO:0005886">
    <property type="term" value="C:plasma membrane"/>
    <property type="evidence" value="ECO:0007669"/>
    <property type="project" value="TreeGrafter"/>
</dbReference>
<feature type="signal peptide" evidence="2">
    <location>
        <begin position="1"/>
        <end position="17"/>
    </location>
</feature>
<dbReference type="Proteomes" id="UP000504630">
    <property type="component" value="Chromosome 21"/>
</dbReference>
<keyword evidence="2" id="KW-0732">Signal</keyword>
<feature type="domain" description="Fibronectin type-III" evidence="3">
    <location>
        <begin position="135"/>
        <end position="234"/>
    </location>
</feature>
<dbReference type="InterPro" id="IPR015373">
    <property type="entry name" value="Interferon/interleukin_rcp_dom"/>
</dbReference>
<dbReference type="GO" id="GO:0004896">
    <property type="term" value="F:cytokine receptor activity"/>
    <property type="evidence" value="ECO:0007669"/>
    <property type="project" value="TreeGrafter"/>
</dbReference>
<dbReference type="GeneID" id="115026040"/>
<dbReference type="SUPFAM" id="SSF49265">
    <property type="entry name" value="Fibronectin type III"/>
    <property type="match status" value="2"/>
</dbReference>
<accession>A0A6J2RVV0</accession>
<dbReference type="OrthoDB" id="10031784at2759"/>